<dbReference type="GO" id="GO:0001682">
    <property type="term" value="P:tRNA 5'-leader removal"/>
    <property type="evidence" value="ECO:0007669"/>
    <property type="project" value="InterPro"/>
</dbReference>
<dbReference type="EMBL" id="JBGBPQ010000021">
    <property type="protein sequence ID" value="KAL1503786.1"/>
    <property type="molecule type" value="Genomic_DNA"/>
</dbReference>
<organism evidence="3 4">
    <name type="scientific">Prymnesium parvum</name>
    <name type="common">Toxic golden alga</name>
    <dbReference type="NCBI Taxonomy" id="97485"/>
    <lineage>
        <taxon>Eukaryota</taxon>
        <taxon>Haptista</taxon>
        <taxon>Haptophyta</taxon>
        <taxon>Prymnesiophyceae</taxon>
        <taxon>Prymnesiales</taxon>
        <taxon>Prymnesiaceae</taxon>
        <taxon>Prymnesium</taxon>
    </lineage>
</organism>
<reference evidence="3 4" key="1">
    <citation type="journal article" date="2024" name="Science">
        <title>Giant polyketide synthase enzymes in the biosynthesis of giant marine polyether toxins.</title>
        <authorList>
            <person name="Fallon T.R."/>
            <person name="Shende V.V."/>
            <person name="Wierzbicki I.H."/>
            <person name="Pendleton A.L."/>
            <person name="Watervoot N.F."/>
            <person name="Auber R.P."/>
            <person name="Gonzalez D.J."/>
            <person name="Wisecaver J.H."/>
            <person name="Moore B.S."/>
        </authorList>
    </citation>
    <scope>NUCLEOTIDE SEQUENCE [LARGE SCALE GENOMIC DNA]</scope>
    <source>
        <strain evidence="3 4">12B1</strain>
    </source>
</reference>
<dbReference type="InterPro" id="IPR002759">
    <property type="entry name" value="Pop5/Rpp14/Rnp2-like"/>
</dbReference>
<dbReference type="Gene3D" id="3.30.70.3250">
    <property type="entry name" value="Ribonuclease P, Pop5 subunit"/>
    <property type="match status" value="1"/>
</dbReference>
<evidence type="ECO:0000256" key="1">
    <source>
        <dbReference type="ARBA" id="ARBA00010800"/>
    </source>
</evidence>
<dbReference type="SUPFAM" id="SSF160350">
    <property type="entry name" value="Rnp2-like"/>
    <property type="match status" value="1"/>
</dbReference>
<comment type="caution">
    <text evidence="3">The sequence shown here is derived from an EMBL/GenBank/DDBJ whole genome shotgun (WGS) entry which is preliminary data.</text>
</comment>
<dbReference type="GO" id="GO:0030681">
    <property type="term" value="C:multimeric ribonuclease P complex"/>
    <property type="evidence" value="ECO:0007669"/>
    <property type="project" value="TreeGrafter"/>
</dbReference>
<evidence type="ECO:0000313" key="3">
    <source>
        <dbReference type="EMBL" id="KAL1503786.1"/>
    </source>
</evidence>
<keyword evidence="4" id="KW-1185">Reference proteome</keyword>
<dbReference type="PANTHER" id="PTHR15441">
    <property type="entry name" value="RIBONUCLEASE P PROTEIN SUBUNIT P14"/>
    <property type="match status" value="1"/>
</dbReference>
<protein>
    <submittedName>
        <fullName evidence="3">Uncharacterized protein</fullName>
    </submittedName>
</protein>
<dbReference type="GO" id="GO:0000172">
    <property type="term" value="C:ribonuclease MRP complex"/>
    <property type="evidence" value="ECO:0007669"/>
    <property type="project" value="TreeGrafter"/>
</dbReference>
<dbReference type="InterPro" id="IPR038085">
    <property type="entry name" value="Rnp2-like_sf"/>
</dbReference>
<evidence type="ECO:0000313" key="4">
    <source>
        <dbReference type="Proteomes" id="UP001515480"/>
    </source>
</evidence>
<dbReference type="Pfam" id="PF01900">
    <property type="entry name" value="RNase_P_Rpp14"/>
    <property type="match status" value="1"/>
</dbReference>
<comment type="similarity">
    <text evidence="1">Belongs to the eukaryotic/archaeal RNase P protein component 2 family.</text>
</comment>
<evidence type="ECO:0000256" key="2">
    <source>
        <dbReference type="ARBA" id="ARBA00022694"/>
    </source>
</evidence>
<sequence>MVVASARWLLVDVKLPDSRQPPNLSVLHAAIRDSVHENFGDFGAGLVLSSLQTRHYSPHAEVCCVRVARAHAPMVRAAVTLVRFVQRQPLSLRVTRVCGSARTFRRAMLRRLKDSAAGLERTPAHAHSLAMIEKLQHEIEELQHQE</sequence>
<dbReference type="GO" id="GO:0033204">
    <property type="term" value="F:ribonuclease P RNA binding"/>
    <property type="evidence" value="ECO:0007669"/>
    <property type="project" value="TreeGrafter"/>
</dbReference>
<name>A0AB34IQV9_PRYPA</name>
<keyword evidence="2" id="KW-0819">tRNA processing</keyword>
<accession>A0AB34IQV9</accession>
<dbReference type="PANTHER" id="PTHR15441:SF2">
    <property type="entry name" value="RIBONUCLEASE P_MRP PROTEIN SUBUNIT POP5"/>
    <property type="match status" value="1"/>
</dbReference>
<proteinExistence type="inferred from homology"/>
<dbReference type="GO" id="GO:0005730">
    <property type="term" value="C:nucleolus"/>
    <property type="evidence" value="ECO:0007669"/>
    <property type="project" value="TreeGrafter"/>
</dbReference>
<dbReference type="AlphaFoldDB" id="A0AB34IQV9"/>
<dbReference type="Proteomes" id="UP001515480">
    <property type="component" value="Unassembled WGS sequence"/>
</dbReference>
<gene>
    <name evidence="3" type="ORF">AB1Y20_012254</name>
</gene>